<evidence type="ECO:0000256" key="1">
    <source>
        <dbReference type="ARBA" id="ARBA00001933"/>
    </source>
</evidence>
<dbReference type="AlphaFoldDB" id="A0A7W4PQV2"/>
<evidence type="ECO:0000256" key="4">
    <source>
        <dbReference type="RuleBase" id="RU003560"/>
    </source>
</evidence>
<organism evidence="5 6">
    <name type="scientific">Gluconacetobacter tumulisoli</name>
    <dbReference type="NCBI Taxonomy" id="1286189"/>
    <lineage>
        <taxon>Bacteria</taxon>
        <taxon>Pseudomonadati</taxon>
        <taxon>Pseudomonadota</taxon>
        <taxon>Alphaproteobacteria</taxon>
        <taxon>Acetobacterales</taxon>
        <taxon>Acetobacteraceae</taxon>
        <taxon>Gluconacetobacter</taxon>
    </lineage>
</organism>
<dbReference type="PIRSF" id="PIRSF000521">
    <property type="entry name" value="Transaminase_4ab_Lys_Orn"/>
    <property type="match status" value="1"/>
</dbReference>
<dbReference type="CDD" id="cd00610">
    <property type="entry name" value="OAT_like"/>
    <property type="match status" value="1"/>
</dbReference>
<dbReference type="InterPro" id="IPR015421">
    <property type="entry name" value="PyrdxlP-dep_Trfase_major"/>
</dbReference>
<accession>A0A7W4PQV2</accession>
<dbReference type="GO" id="GO:0030170">
    <property type="term" value="F:pyridoxal phosphate binding"/>
    <property type="evidence" value="ECO:0007669"/>
    <property type="project" value="InterPro"/>
</dbReference>
<comment type="cofactor">
    <cofactor evidence="1">
        <name>pyridoxal 5'-phosphate</name>
        <dbReference type="ChEBI" id="CHEBI:597326"/>
    </cofactor>
</comment>
<comment type="caution">
    <text evidence="5">The sequence shown here is derived from an EMBL/GenBank/DDBJ whole genome shotgun (WGS) entry which is preliminary data.</text>
</comment>
<evidence type="ECO:0000313" key="6">
    <source>
        <dbReference type="Proteomes" id="UP000578030"/>
    </source>
</evidence>
<dbReference type="InterPro" id="IPR015424">
    <property type="entry name" value="PyrdxlP-dep_Trfase"/>
</dbReference>
<name>A0A7W4PQV2_9PROT</name>
<evidence type="ECO:0000256" key="3">
    <source>
        <dbReference type="ARBA" id="ARBA00022898"/>
    </source>
</evidence>
<protein>
    <submittedName>
        <fullName evidence="5">Aminotransferase class III-fold pyridoxal phosphate-dependent enzyme</fullName>
    </submittedName>
</protein>
<keyword evidence="3 4" id="KW-0663">Pyridoxal phosphate</keyword>
<keyword evidence="5" id="KW-0032">Aminotransferase</keyword>
<dbReference type="EMBL" id="JABEQM010000020">
    <property type="protein sequence ID" value="MBB2203171.1"/>
    <property type="molecule type" value="Genomic_DNA"/>
</dbReference>
<sequence length="422" mass="44279">MTSNATLLARRRRLLGAAYRLFYEEPVHLVSGSGVWLRDADGRDYLDAYNNVASVGHCHPLVVEALSTQAATLNTHTRYLHEAVLMYAERLLELMPDALGNVMFTCTGSEANDLALRAAKVFTGGTGIIVTKHAYHGVTELTAGLSPSLGAGAPPARDVYYVAAPDPLHDGSTDGTMFAADVRAALERMRADDVAPCALLADTIFSSDGIQPFPLGALRLAAEEIRAAGGLFIADEVQAGVGRTGTHMWGFARHGVVPDLVTMGKPLGDGHPIGAVAARPPIFDMFGERARYFNTFGGNPVSARVGLAVLDVIRDEGLTANAAQVGAALEQAVRAIQSRTACIADVRAAGLYLGAEIVDPATEAPDAARAAAIVNTMRAKGVLISNSGPAGNVLKIRPPLCFSPQNVDMLASRLEDSIAASA</sequence>
<evidence type="ECO:0000313" key="5">
    <source>
        <dbReference type="EMBL" id="MBB2203171.1"/>
    </source>
</evidence>
<dbReference type="PANTHER" id="PTHR45688">
    <property type="match status" value="1"/>
</dbReference>
<dbReference type="RefSeq" id="WP_182961358.1">
    <property type="nucleotide sequence ID" value="NZ_JABEQM010000020.1"/>
</dbReference>
<dbReference type="Gene3D" id="3.90.1150.10">
    <property type="entry name" value="Aspartate Aminotransferase, domain 1"/>
    <property type="match status" value="1"/>
</dbReference>
<dbReference type="Pfam" id="PF00202">
    <property type="entry name" value="Aminotran_3"/>
    <property type="match status" value="1"/>
</dbReference>
<keyword evidence="5" id="KW-0808">Transferase</keyword>
<dbReference type="InterPro" id="IPR005814">
    <property type="entry name" value="Aminotrans_3"/>
</dbReference>
<dbReference type="SUPFAM" id="SSF53383">
    <property type="entry name" value="PLP-dependent transferases"/>
    <property type="match status" value="1"/>
</dbReference>
<dbReference type="GO" id="GO:0008483">
    <property type="term" value="F:transaminase activity"/>
    <property type="evidence" value="ECO:0007669"/>
    <property type="project" value="UniProtKB-KW"/>
</dbReference>
<comment type="similarity">
    <text evidence="2 4">Belongs to the class-III pyridoxal-phosphate-dependent aminotransferase family.</text>
</comment>
<dbReference type="Proteomes" id="UP000578030">
    <property type="component" value="Unassembled WGS sequence"/>
</dbReference>
<dbReference type="PANTHER" id="PTHR45688:SF13">
    <property type="entry name" value="ALANINE--GLYOXYLATE AMINOTRANSFERASE 2-LIKE"/>
    <property type="match status" value="1"/>
</dbReference>
<evidence type="ECO:0000256" key="2">
    <source>
        <dbReference type="ARBA" id="ARBA00008954"/>
    </source>
</evidence>
<proteinExistence type="inferred from homology"/>
<dbReference type="InterPro" id="IPR049704">
    <property type="entry name" value="Aminotrans_3_PPA_site"/>
</dbReference>
<keyword evidence="6" id="KW-1185">Reference proteome</keyword>
<dbReference type="Gene3D" id="3.40.640.10">
    <property type="entry name" value="Type I PLP-dependent aspartate aminotransferase-like (Major domain)"/>
    <property type="match status" value="1"/>
</dbReference>
<dbReference type="InterPro" id="IPR015422">
    <property type="entry name" value="PyrdxlP-dep_Trfase_small"/>
</dbReference>
<dbReference type="PROSITE" id="PS00600">
    <property type="entry name" value="AA_TRANSFER_CLASS_3"/>
    <property type="match status" value="1"/>
</dbReference>
<gene>
    <name evidence="5" type="ORF">HLH28_16605</name>
</gene>
<reference evidence="5 6" key="1">
    <citation type="submission" date="2020-04" db="EMBL/GenBank/DDBJ databases">
        <title>Description of novel Gluconacetobacter.</title>
        <authorList>
            <person name="Sombolestani A."/>
        </authorList>
    </citation>
    <scope>NUCLEOTIDE SEQUENCE [LARGE SCALE GENOMIC DNA]</scope>
    <source>
        <strain evidence="5 6">LMG 27802</strain>
    </source>
</reference>